<feature type="coiled-coil region" evidence="1">
    <location>
        <begin position="196"/>
        <end position="223"/>
    </location>
</feature>
<feature type="compositionally biased region" description="Basic and acidic residues" evidence="2">
    <location>
        <begin position="322"/>
        <end position="384"/>
    </location>
</feature>
<proteinExistence type="predicted"/>
<accession>A0ABP0QSL7</accession>
<keyword evidence="4" id="KW-1185">Reference proteome</keyword>
<evidence type="ECO:0000256" key="2">
    <source>
        <dbReference type="SAM" id="MobiDB-lite"/>
    </source>
</evidence>
<feature type="compositionally biased region" description="Basic and acidic residues" evidence="2">
    <location>
        <begin position="427"/>
        <end position="469"/>
    </location>
</feature>
<evidence type="ECO:0000256" key="1">
    <source>
        <dbReference type="SAM" id="Coils"/>
    </source>
</evidence>
<name>A0ABP0QSL7_9DINO</name>
<keyword evidence="1" id="KW-0175">Coiled coil</keyword>
<organism evidence="3 4">
    <name type="scientific">Durusdinium trenchii</name>
    <dbReference type="NCBI Taxonomy" id="1381693"/>
    <lineage>
        <taxon>Eukaryota</taxon>
        <taxon>Sar</taxon>
        <taxon>Alveolata</taxon>
        <taxon>Dinophyceae</taxon>
        <taxon>Suessiales</taxon>
        <taxon>Symbiodiniaceae</taxon>
        <taxon>Durusdinium</taxon>
    </lineage>
</organism>
<dbReference type="Proteomes" id="UP001642464">
    <property type="component" value="Unassembled WGS sequence"/>
</dbReference>
<sequence length="594" mass="68111">MVARRFPDFDVYLNESLMPVLAQALDALGRQVSRMHQQGDKLDARVRARFNPITWLAQQLLRRHPRVANTPRRISLYRNFQDWADQERGRREVLRCKAKVLEVFNGFMQNGIVGRNSLPSIVEAVDDLFFLQGALKDSKSVQEHVLEGGWKGTRSSCLGGVAITFEQFWFKLANAVVVHEGILLSKIQEGRRLRKLREEEHARAMEAARIEEEQRQKEAQENQRLMNIFKELHSRLCEDQALKSILEGKSLTGEYLKPSDPEYESQVRPHGSHVLLLEELMTLLGLQTKCEHGTEGFEAQELEARLFRQKVQKQMEEEEEKEAEKEKEKRQRASKRLERGRSKEMNEEKRESMKRGSKEDHAALQQPRSDESPPPKRGSKKETGDAPMQRQRSDGRSDGSPSKRGSKEEAGVPMQRQKSDGSPAKRGSKEGPASKKGSKETINKRGSKEDVTKRSGSKEEGSKNPSKDEPVEEVLPGDRWWDPTMKSSWKILQAACGAQRTGNVDAEVLQRLLPKPEEFISIKKKVDAELRRIAENGPEEARLETVMEEQEKKPKPSMEELSLQYHMSRARLKFFHDLFESFLPAKEDKCRALD</sequence>
<dbReference type="EMBL" id="CAXAMM010040128">
    <property type="protein sequence ID" value="CAK9091278.1"/>
    <property type="molecule type" value="Genomic_DNA"/>
</dbReference>
<protein>
    <submittedName>
        <fullName evidence="3">Uncharacterized protein</fullName>
    </submittedName>
</protein>
<feature type="region of interest" description="Disordered" evidence="2">
    <location>
        <begin position="317"/>
        <end position="479"/>
    </location>
</feature>
<evidence type="ECO:0000313" key="3">
    <source>
        <dbReference type="EMBL" id="CAK9091278.1"/>
    </source>
</evidence>
<dbReference type="CDD" id="cd22968">
    <property type="entry name" value="DD_EFCAB5"/>
    <property type="match status" value="1"/>
</dbReference>
<comment type="caution">
    <text evidence="3">The sequence shown here is derived from an EMBL/GenBank/DDBJ whole genome shotgun (WGS) entry which is preliminary data.</text>
</comment>
<gene>
    <name evidence="3" type="ORF">SCF082_LOCUS43005</name>
</gene>
<evidence type="ECO:0000313" key="4">
    <source>
        <dbReference type="Proteomes" id="UP001642464"/>
    </source>
</evidence>
<reference evidence="3 4" key="1">
    <citation type="submission" date="2024-02" db="EMBL/GenBank/DDBJ databases">
        <authorList>
            <person name="Chen Y."/>
            <person name="Shah S."/>
            <person name="Dougan E. K."/>
            <person name="Thang M."/>
            <person name="Chan C."/>
        </authorList>
    </citation>
    <scope>NUCLEOTIDE SEQUENCE [LARGE SCALE GENOMIC DNA]</scope>
</reference>